<comment type="cofactor">
    <cofactor evidence="14">
        <name>Mg(2+)</name>
        <dbReference type="ChEBI" id="CHEBI:18420"/>
    </cofactor>
    <text evidence="14">Binds 1 Mg(2+) ion per subunit.</text>
</comment>
<feature type="binding site" evidence="14">
    <location>
        <position position="431"/>
    </location>
    <ligand>
        <name>Mg(2+)</name>
        <dbReference type="ChEBI" id="CHEBI:18420"/>
    </ligand>
</feature>
<comment type="catalytic activity">
    <reaction evidence="13 14">
        <text>2-[(2R,5Z)-2-carboxy-4-methylthiazol-5(2H)-ylidene]ethyl phosphate + 4-amino-2-methyl-5-(diphosphooxymethyl)pyrimidine + 2 H(+) = thiamine phosphate + CO2 + diphosphate</text>
        <dbReference type="Rhea" id="RHEA:47844"/>
        <dbReference type="ChEBI" id="CHEBI:15378"/>
        <dbReference type="ChEBI" id="CHEBI:16526"/>
        <dbReference type="ChEBI" id="CHEBI:33019"/>
        <dbReference type="ChEBI" id="CHEBI:37575"/>
        <dbReference type="ChEBI" id="CHEBI:57841"/>
        <dbReference type="ChEBI" id="CHEBI:62899"/>
        <dbReference type="EC" id="2.5.1.3"/>
    </reaction>
</comment>
<feature type="binding site" evidence="14">
    <location>
        <position position="412"/>
    </location>
    <ligand>
        <name>Mg(2+)</name>
        <dbReference type="ChEBI" id="CHEBI:18420"/>
    </ligand>
</feature>
<dbReference type="InterPro" id="IPR022998">
    <property type="entry name" value="ThiamineP_synth_TenI"/>
</dbReference>
<dbReference type="GO" id="GO:0009228">
    <property type="term" value="P:thiamine biosynthetic process"/>
    <property type="evidence" value="ECO:0007669"/>
    <property type="project" value="UniProtKB-KW"/>
</dbReference>
<evidence type="ECO:0000313" key="17">
    <source>
        <dbReference type="Proteomes" id="UP000182584"/>
    </source>
</evidence>
<comment type="function">
    <text evidence="14">Condenses 4-methyl-5-(beta-hydroxyethyl)thiazole monophosphate (THZ-P) and 2-methyl-4-amino-5-hydroxymethyl pyrimidine pyrophosphate (HMP-PP) to form thiamine monophosphate (TMP).</text>
</comment>
<dbReference type="Pfam" id="PF02581">
    <property type="entry name" value="TMP-TENI"/>
    <property type="match status" value="1"/>
</dbReference>
<comment type="similarity">
    <text evidence="14">Belongs to the thiamine-phosphate synthase family.</text>
</comment>
<dbReference type="PRINTS" id="PR01099">
    <property type="entry name" value="HYETHTZKNASE"/>
</dbReference>
<dbReference type="EMBL" id="FOGJ01000001">
    <property type="protein sequence ID" value="SER02309.1"/>
    <property type="molecule type" value="Genomic_DNA"/>
</dbReference>
<dbReference type="AlphaFoldDB" id="A0A1H9KTE9"/>
<dbReference type="GO" id="GO:0004417">
    <property type="term" value="F:hydroxyethylthiazole kinase activity"/>
    <property type="evidence" value="ECO:0007669"/>
    <property type="project" value="UniProtKB-EC"/>
</dbReference>
<dbReference type="GO" id="GO:0005737">
    <property type="term" value="C:cytoplasm"/>
    <property type="evidence" value="ECO:0007669"/>
    <property type="project" value="TreeGrafter"/>
</dbReference>
<feature type="binding site" evidence="14">
    <location>
        <position position="450"/>
    </location>
    <ligand>
        <name>4-amino-2-methyl-5-(diphosphooxymethyl)pyrimidine</name>
        <dbReference type="ChEBI" id="CHEBI:57841"/>
    </ligand>
</feature>
<dbReference type="Gene3D" id="3.20.20.70">
    <property type="entry name" value="Aldolase class I"/>
    <property type="match status" value="1"/>
</dbReference>
<evidence type="ECO:0000256" key="9">
    <source>
        <dbReference type="ARBA" id="ARBA00022842"/>
    </source>
</evidence>
<dbReference type="PANTHER" id="PTHR20857:SF23">
    <property type="entry name" value="THIAMINE BIOSYNTHETIC BIFUNCTIONAL ENZYME"/>
    <property type="match status" value="1"/>
</dbReference>
<evidence type="ECO:0000256" key="4">
    <source>
        <dbReference type="ARBA" id="ARBA00022679"/>
    </source>
</evidence>
<dbReference type="FunFam" id="3.20.20.70:FF:000096">
    <property type="entry name" value="Thiamine-phosphate synthase"/>
    <property type="match status" value="1"/>
</dbReference>
<feature type="binding site" evidence="14">
    <location>
        <position position="479"/>
    </location>
    <ligand>
        <name>4-amino-2-methyl-5-(diphosphooxymethyl)pyrimidine</name>
        <dbReference type="ChEBI" id="CHEBI:57841"/>
    </ligand>
</feature>
<evidence type="ECO:0000256" key="1">
    <source>
        <dbReference type="ARBA" id="ARBA00001771"/>
    </source>
</evidence>
<dbReference type="InterPro" id="IPR013785">
    <property type="entry name" value="Aldolase_TIM"/>
</dbReference>
<dbReference type="PANTHER" id="PTHR20857">
    <property type="entry name" value="THIAMINE-PHOSPHATE PYROPHOSPHORYLASE"/>
    <property type="match status" value="1"/>
</dbReference>
<name>A0A1H9KTE9_BUTFI</name>
<dbReference type="InterPro" id="IPR000417">
    <property type="entry name" value="Hyethyz_kinase"/>
</dbReference>
<proteinExistence type="inferred from homology"/>
<keyword evidence="5 14" id="KW-0479">Metal-binding</keyword>
<evidence type="ECO:0000256" key="11">
    <source>
        <dbReference type="ARBA" id="ARBA00047334"/>
    </source>
</evidence>
<evidence type="ECO:0000256" key="14">
    <source>
        <dbReference type="HAMAP-Rule" id="MF_00097"/>
    </source>
</evidence>
<keyword evidence="6" id="KW-0547">Nucleotide-binding</keyword>
<comment type="pathway">
    <text evidence="2">Cofactor biosynthesis; thiamine diphosphate biosynthesis; 4-methyl-5-(2-phosphoethyl)-thiazole from 5-(2-hydroxyethyl)-4-methylthiazole: step 1/1.</text>
</comment>
<dbReference type="InterPro" id="IPR034291">
    <property type="entry name" value="TMP_synthase"/>
</dbReference>
<dbReference type="UniPathway" id="UPA00060">
    <property type="reaction ID" value="UER00139"/>
</dbReference>
<dbReference type="InterPro" id="IPR029056">
    <property type="entry name" value="Ribokinase-like"/>
</dbReference>
<feature type="binding site" evidence="14">
    <location>
        <begin position="527"/>
        <end position="528"/>
    </location>
    <ligand>
        <name>2-[(2R,5Z)-2-carboxy-4-methylthiazol-5(2H)-ylidene]ethyl phosphate</name>
        <dbReference type="ChEBI" id="CHEBI:62899"/>
    </ligand>
</feature>
<comment type="catalytic activity">
    <reaction evidence="11 14">
        <text>4-methyl-5-(2-phosphooxyethyl)-thiazole + 4-amino-2-methyl-5-(diphosphooxymethyl)pyrimidine + H(+) = thiamine phosphate + diphosphate</text>
        <dbReference type="Rhea" id="RHEA:22328"/>
        <dbReference type="ChEBI" id="CHEBI:15378"/>
        <dbReference type="ChEBI" id="CHEBI:33019"/>
        <dbReference type="ChEBI" id="CHEBI:37575"/>
        <dbReference type="ChEBI" id="CHEBI:57841"/>
        <dbReference type="ChEBI" id="CHEBI:58296"/>
        <dbReference type="EC" id="2.5.1.3"/>
    </reaction>
</comment>
<dbReference type="HAMAP" id="MF_00097">
    <property type="entry name" value="TMP_synthase"/>
    <property type="match status" value="1"/>
</dbReference>
<evidence type="ECO:0000256" key="5">
    <source>
        <dbReference type="ARBA" id="ARBA00022723"/>
    </source>
</evidence>
<evidence type="ECO:0000256" key="6">
    <source>
        <dbReference type="ARBA" id="ARBA00022741"/>
    </source>
</evidence>
<dbReference type="CDD" id="cd00564">
    <property type="entry name" value="TMP_TenI"/>
    <property type="match status" value="1"/>
</dbReference>
<evidence type="ECO:0000256" key="13">
    <source>
        <dbReference type="ARBA" id="ARBA00047883"/>
    </source>
</evidence>
<dbReference type="GO" id="GO:0005524">
    <property type="term" value="F:ATP binding"/>
    <property type="evidence" value="ECO:0007669"/>
    <property type="project" value="UniProtKB-KW"/>
</dbReference>
<dbReference type="Proteomes" id="UP000182584">
    <property type="component" value="Unassembled WGS sequence"/>
</dbReference>
<keyword evidence="7 16" id="KW-0418">Kinase</keyword>
<dbReference type="SUPFAM" id="SSF51391">
    <property type="entry name" value="Thiamin phosphate synthase"/>
    <property type="match status" value="1"/>
</dbReference>
<accession>A0A1H9KTE9</accession>
<dbReference type="GO" id="GO:0004789">
    <property type="term" value="F:thiamine-phosphate diphosphorylase activity"/>
    <property type="evidence" value="ECO:0007669"/>
    <property type="project" value="UniProtKB-UniRule"/>
</dbReference>
<evidence type="ECO:0000256" key="8">
    <source>
        <dbReference type="ARBA" id="ARBA00022840"/>
    </source>
</evidence>
<evidence type="ECO:0000256" key="10">
    <source>
        <dbReference type="ARBA" id="ARBA00022977"/>
    </source>
</evidence>
<evidence type="ECO:0000256" key="7">
    <source>
        <dbReference type="ARBA" id="ARBA00022777"/>
    </source>
</evidence>
<evidence type="ECO:0000256" key="12">
    <source>
        <dbReference type="ARBA" id="ARBA00047851"/>
    </source>
</evidence>
<protein>
    <recommendedName>
        <fullName evidence="14">Thiamine-phosphate synthase</fullName>
        <shortName evidence="14">TP synthase</shortName>
        <shortName evidence="14">TPS</shortName>
        <ecNumber evidence="14">2.5.1.3</ecNumber>
    </recommendedName>
    <alternativeName>
        <fullName evidence="14">Thiamine-phosphate pyrophosphorylase</fullName>
        <shortName evidence="14">TMP pyrophosphorylase</shortName>
        <shortName evidence="14">TMP-PPase</shortName>
    </alternativeName>
</protein>
<feature type="binding site" evidence="14">
    <location>
        <position position="507"/>
    </location>
    <ligand>
        <name>2-[(2R,5Z)-2-carboxy-4-methylthiazol-5(2H)-ylidene]ethyl phosphate</name>
        <dbReference type="ChEBI" id="CHEBI:62899"/>
    </ligand>
</feature>
<comment type="pathway">
    <text evidence="3 14">Cofactor biosynthesis; thiamine diphosphate biosynthesis; thiamine phosphate from 4-amino-2-methyl-5-diphosphomethylpyrimidine and 4-methyl-5-(2-phosphoethyl)-thiazole: step 1/1.</text>
</comment>
<dbReference type="OrthoDB" id="9778146at2"/>
<feature type="binding site" evidence="14">
    <location>
        <position position="411"/>
    </location>
    <ligand>
        <name>4-amino-2-methyl-5-(diphosphooxymethyl)pyrimidine</name>
        <dbReference type="ChEBI" id="CHEBI:57841"/>
    </ligand>
</feature>
<dbReference type="eggNOG" id="COG0352">
    <property type="taxonomic scope" value="Bacteria"/>
</dbReference>
<dbReference type="InterPro" id="IPR036206">
    <property type="entry name" value="ThiamineP_synth_sf"/>
</dbReference>
<dbReference type="Gene3D" id="3.40.1190.20">
    <property type="match status" value="1"/>
</dbReference>
<evidence type="ECO:0000256" key="3">
    <source>
        <dbReference type="ARBA" id="ARBA00005165"/>
    </source>
</evidence>
<organism evidence="16 17">
    <name type="scientific">Butyrivibrio fibrisolvens</name>
    <dbReference type="NCBI Taxonomy" id="831"/>
    <lineage>
        <taxon>Bacteria</taxon>
        <taxon>Bacillati</taxon>
        <taxon>Bacillota</taxon>
        <taxon>Clostridia</taxon>
        <taxon>Lachnospirales</taxon>
        <taxon>Lachnospiraceae</taxon>
        <taxon>Butyrivibrio</taxon>
    </lineage>
</organism>
<keyword evidence="10 14" id="KW-0784">Thiamine biosynthesis</keyword>
<evidence type="ECO:0000259" key="15">
    <source>
        <dbReference type="Pfam" id="PF02581"/>
    </source>
</evidence>
<reference evidence="16 17" key="1">
    <citation type="submission" date="2016-10" db="EMBL/GenBank/DDBJ databases">
        <authorList>
            <person name="de Groot N.N."/>
        </authorList>
    </citation>
    <scope>NUCLEOTIDE SEQUENCE [LARGE SCALE GENOMIC DNA]</scope>
    <source>
        <strain evidence="16 17">AR40</strain>
    </source>
</reference>
<dbReference type="SUPFAM" id="SSF53613">
    <property type="entry name" value="Ribokinase-like"/>
    <property type="match status" value="2"/>
</dbReference>
<comment type="catalytic activity">
    <reaction evidence="1">
        <text>5-(2-hydroxyethyl)-4-methylthiazole + ATP = 4-methyl-5-(2-phosphooxyethyl)-thiazole + ADP + H(+)</text>
        <dbReference type="Rhea" id="RHEA:24212"/>
        <dbReference type="ChEBI" id="CHEBI:15378"/>
        <dbReference type="ChEBI" id="CHEBI:17957"/>
        <dbReference type="ChEBI" id="CHEBI:30616"/>
        <dbReference type="ChEBI" id="CHEBI:58296"/>
        <dbReference type="ChEBI" id="CHEBI:456216"/>
        <dbReference type="EC" id="2.7.1.50"/>
    </reaction>
</comment>
<dbReference type="eggNOG" id="COG2145">
    <property type="taxonomic scope" value="Bacteria"/>
</dbReference>
<keyword evidence="8" id="KW-0067">ATP-binding</keyword>
<feature type="binding site" evidence="14">
    <location>
        <begin position="476"/>
        <end position="478"/>
    </location>
    <ligand>
        <name>2-[(2R,5Z)-2-carboxy-4-methylthiazol-5(2H)-ylidene]ethyl phosphate</name>
        <dbReference type="ChEBI" id="CHEBI:62899"/>
    </ligand>
</feature>
<dbReference type="Pfam" id="PF02110">
    <property type="entry name" value="HK"/>
    <property type="match status" value="2"/>
</dbReference>
<evidence type="ECO:0000313" key="16">
    <source>
        <dbReference type="EMBL" id="SER02309.1"/>
    </source>
</evidence>
<feature type="binding site" evidence="14">
    <location>
        <begin position="379"/>
        <end position="383"/>
    </location>
    <ligand>
        <name>4-amino-2-methyl-5-(diphosphooxymethyl)pyrimidine</name>
        <dbReference type="ChEBI" id="CHEBI:57841"/>
    </ligand>
</feature>
<comment type="catalytic activity">
    <reaction evidence="12 14">
        <text>2-(2-carboxy-4-methylthiazol-5-yl)ethyl phosphate + 4-amino-2-methyl-5-(diphosphooxymethyl)pyrimidine + 2 H(+) = thiamine phosphate + CO2 + diphosphate</text>
        <dbReference type="Rhea" id="RHEA:47848"/>
        <dbReference type="ChEBI" id="CHEBI:15378"/>
        <dbReference type="ChEBI" id="CHEBI:16526"/>
        <dbReference type="ChEBI" id="CHEBI:33019"/>
        <dbReference type="ChEBI" id="CHEBI:37575"/>
        <dbReference type="ChEBI" id="CHEBI:57841"/>
        <dbReference type="ChEBI" id="CHEBI:62890"/>
        <dbReference type="EC" id="2.5.1.3"/>
    </reaction>
</comment>
<dbReference type="NCBIfam" id="TIGR00693">
    <property type="entry name" value="thiE"/>
    <property type="match status" value="1"/>
</dbReference>
<dbReference type="GO" id="GO:0009229">
    <property type="term" value="P:thiamine diphosphate biosynthetic process"/>
    <property type="evidence" value="ECO:0007669"/>
    <property type="project" value="UniProtKB-UniRule"/>
</dbReference>
<gene>
    <name evidence="14" type="primary">thiE</name>
    <name evidence="16" type="ORF">SAMN04487884_101162</name>
</gene>
<feature type="domain" description="Thiamine phosphate synthase/TenI" evidence="15">
    <location>
        <begin position="361"/>
        <end position="530"/>
    </location>
</feature>
<evidence type="ECO:0000256" key="2">
    <source>
        <dbReference type="ARBA" id="ARBA00004868"/>
    </source>
</evidence>
<keyword evidence="9 14" id="KW-0460">Magnesium</keyword>
<sequence>MNMKSLIRKHNPQIHIITNYITSEVSVNAVLAVGATAIGAESPLEVAEITSSSDALVLNTGTPSIDRYEAFRLAGISANTKNIPIVLDPVGVGASTFRKANIKDLLSKIHVTCIRGNASEIMNLCSVIDNDTSNKSDEVYDIAAVPSNESDVISSTSKSYLKPSRSSQRCSGADLQSMMHSGSGVEDAGLGFSKDAVISLSKKLDAIIVISGETVTVVSARDDFYKEYPGGSIFQKQFTGAGCMMSALLGAYLATGRKENITDIDSVESCIRDYESCARKAERRVYGSRNIGTMTYRNTLIDELSLLDKPWRYRFDKSDLNLYAITDRSWILNDNDSCSESSLEDNYCNSNKASKESLYCKSLEEAVEKAILGGATIIQLREKNISDDEYIKRAESIKSVCDRYNIPLIINDNVDVALKVKAAGVHVGQGDTSVSKARSILGKDYIIGATAHNLEEAKIAQTCGADYLGVGAAFGSSTKKDAKPLTSLETYKEITSNISIPIVAIGGINDSNMDLLTGSDIAGVAIISGIFSASNIEKQTLILSHKAKEDFLS</sequence>
<dbReference type="EC" id="2.5.1.3" evidence="14"/>
<dbReference type="GO" id="GO:0000287">
    <property type="term" value="F:magnesium ion binding"/>
    <property type="evidence" value="ECO:0007669"/>
    <property type="project" value="UniProtKB-UniRule"/>
</dbReference>
<keyword evidence="4 14" id="KW-0808">Transferase</keyword>